<gene>
    <name evidence="3" type="ORF">G5V58_02000</name>
</gene>
<name>A0A6G6W8P3_9ACTN</name>
<dbReference type="RefSeq" id="WP_165228301.1">
    <property type="nucleotide sequence ID" value="NZ_CP049257.1"/>
</dbReference>
<keyword evidence="1" id="KW-0472">Membrane</keyword>
<sequence>MSMSATVDVSDSLDEARTRLVRSARALNGAWAAAVCLMAFLVVASLLLLLVAITIRPVYVVIWSVLLAATGYNVTRFWPRRVVRPGHVLGRRDRDALRGVLDPERTVAFPEVVRLVAQPELEVTEGELVVGMPLLACLQQGELSQLLRVAVAQAEVEDHRSVRWALRVAHGQIGRPLVGRRPRPSWFSAWFTETVSSQAAALEGDLGNWAGACERALVARSQAASDARDARDEVADAWLLLRTEWLAPAYERGRRHVAPFTGLRHFVEGADRAGWLARPRPWWPPTGVLADLVAGHEERVALDLDRRGAGLEPLTWDQHPAEVSVPQWRALVSRVLDTARRSSYDPAVTLDSVLRLVEQEGRAHAEKTVTRVLTAAISVAAVDSRHFVPTWSWPDGTRLDAEADGWTLPVETIVAEVLTMVRSGGGVERAYAELREALERLGVDVHEPLWLDDDRAPRPQRPVGSFLARQGLAARMVVLTDRTLHVFRDSHGPRLLQPRGPRDATVEMRKRMLTVWQGDTTDQVLTVDVADVRRARLGPAAGGLWWRLSLDTDGGTVVLRGRGDGQEVEAEVGAWLGRSVQRSWVDTAPGVRGLRHVLGLGGALVGRDRARTD</sequence>
<dbReference type="KEGG" id="nano:G5V58_02000"/>
<accession>A0A6G6W8P3</accession>
<proteinExistence type="predicted"/>
<evidence type="ECO:0000259" key="2">
    <source>
        <dbReference type="PROSITE" id="PS50835"/>
    </source>
</evidence>
<feature type="domain" description="Ig-like" evidence="2">
    <location>
        <begin position="110"/>
        <end position="164"/>
    </location>
</feature>
<keyword evidence="1" id="KW-0812">Transmembrane</keyword>
<dbReference type="Proteomes" id="UP000502996">
    <property type="component" value="Chromosome"/>
</dbReference>
<feature type="transmembrane region" description="Helical" evidence="1">
    <location>
        <begin position="29"/>
        <end position="52"/>
    </location>
</feature>
<evidence type="ECO:0000256" key="1">
    <source>
        <dbReference type="SAM" id="Phobius"/>
    </source>
</evidence>
<evidence type="ECO:0000313" key="4">
    <source>
        <dbReference type="Proteomes" id="UP000502996"/>
    </source>
</evidence>
<dbReference type="PROSITE" id="PS50835">
    <property type="entry name" value="IG_LIKE"/>
    <property type="match status" value="1"/>
</dbReference>
<keyword evidence="1" id="KW-1133">Transmembrane helix</keyword>
<organism evidence="3 4">
    <name type="scientific">Nocardioides anomalus</name>
    <dbReference type="NCBI Taxonomy" id="2712223"/>
    <lineage>
        <taxon>Bacteria</taxon>
        <taxon>Bacillati</taxon>
        <taxon>Actinomycetota</taxon>
        <taxon>Actinomycetes</taxon>
        <taxon>Propionibacteriales</taxon>
        <taxon>Nocardioidaceae</taxon>
        <taxon>Nocardioides</taxon>
    </lineage>
</organism>
<protein>
    <recommendedName>
        <fullName evidence="2">Ig-like domain-containing protein</fullName>
    </recommendedName>
</protein>
<keyword evidence="4" id="KW-1185">Reference proteome</keyword>
<evidence type="ECO:0000313" key="3">
    <source>
        <dbReference type="EMBL" id="QIG41708.1"/>
    </source>
</evidence>
<reference evidence="3 4" key="1">
    <citation type="submission" date="2020-02" db="EMBL/GenBank/DDBJ databases">
        <title>Full genome sequence of Nocardioides sp. R-3366.</title>
        <authorList>
            <person name="Im W.-T."/>
        </authorList>
    </citation>
    <scope>NUCLEOTIDE SEQUENCE [LARGE SCALE GENOMIC DNA]</scope>
    <source>
        <strain evidence="3 4">R-3366</strain>
    </source>
</reference>
<dbReference type="EMBL" id="CP049257">
    <property type="protein sequence ID" value="QIG41708.1"/>
    <property type="molecule type" value="Genomic_DNA"/>
</dbReference>
<dbReference type="InterPro" id="IPR007110">
    <property type="entry name" value="Ig-like_dom"/>
</dbReference>
<dbReference type="AlphaFoldDB" id="A0A6G6W8P3"/>
<feature type="transmembrane region" description="Helical" evidence="1">
    <location>
        <begin position="58"/>
        <end position="75"/>
    </location>
</feature>